<accession>A0A5N5WLU0</accession>
<evidence type="ECO:0000313" key="2">
    <source>
        <dbReference type="EMBL" id="KAB8069516.1"/>
    </source>
</evidence>
<dbReference type="EMBL" id="ML732337">
    <property type="protein sequence ID" value="KAB8069516.1"/>
    <property type="molecule type" value="Genomic_DNA"/>
</dbReference>
<keyword evidence="3" id="KW-1185">Reference proteome</keyword>
<keyword evidence="1" id="KW-0812">Transmembrane</keyword>
<evidence type="ECO:0000256" key="1">
    <source>
        <dbReference type="SAM" id="Phobius"/>
    </source>
</evidence>
<keyword evidence="1" id="KW-0472">Membrane</keyword>
<protein>
    <submittedName>
        <fullName evidence="2">Uncharacterized protein</fullName>
    </submittedName>
</protein>
<feature type="transmembrane region" description="Helical" evidence="1">
    <location>
        <begin position="62"/>
        <end position="81"/>
    </location>
</feature>
<dbReference type="Proteomes" id="UP000326565">
    <property type="component" value="Unassembled WGS sequence"/>
</dbReference>
<evidence type="ECO:0000313" key="3">
    <source>
        <dbReference type="Proteomes" id="UP000326565"/>
    </source>
</evidence>
<organism evidence="2 3">
    <name type="scientific">Aspergillus leporis</name>
    <dbReference type="NCBI Taxonomy" id="41062"/>
    <lineage>
        <taxon>Eukaryota</taxon>
        <taxon>Fungi</taxon>
        <taxon>Dikarya</taxon>
        <taxon>Ascomycota</taxon>
        <taxon>Pezizomycotina</taxon>
        <taxon>Eurotiomycetes</taxon>
        <taxon>Eurotiomycetidae</taxon>
        <taxon>Eurotiales</taxon>
        <taxon>Aspergillaceae</taxon>
        <taxon>Aspergillus</taxon>
        <taxon>Aspergillus subgen. Circumdati</taxon>
    </lineage>
</organism>
<dbReference type="AlphaFoldDB" id="A0A5N5WLU0"/>
<feature type="transmembrane region" description="Helical" evidence="1">
    <location>
        <begin position="16"/>
        <end position="33"/>
    </location>
</feature>
<reference evidence="2 3" key="1">
    <citation type="submission" date="2019-04" db="EMBL/GenBank/DDBJ databases">
        <title>Friends and foes A comparative genomics study of 23 Aspergillus species from section Flavi.</title>
        <authorList>
            <consortium name="DOE Joint Genome Institute"/>
            <person name="Kjaerbolling I."/>
            <person name="Vesth T."/>
            <person name="Frisvad J.C."/>
            <person name="Nybo J.L."/>
            <person name="Theobald S."/>
            <person name="Kildgaard S."/>
            <person name="Isbrandt T."/>
            <person name="Kuo A."/>
            <person name="Sato A."/>
            <person name="Lyhne E.K."/>
            <person name="Kogle M.E."/>
            <person name="Wiebenga A."/>
            <person name="Kun R.S."/>
            <person name="Lubbers R.J."/>
            <person name="Makela M.R."/>
            <person name="Barry K."/>
            <person name="Chovatia M."/>
            <person name="Clum A."/>
            <person name="Daum C."/>
            <person name="Haridas S."/>
            <person name="He G."/>
            <person name="LaButti K."/>
            <person name="Lipzen A."/>
            <person name="Mondo S."/>
            <person name="Riley R."/>
            <person name="Salamov A."/>
            <person name="Simmons B.A."/>
            <person name="Magnuson J.K."/>
            <person name="Henrissat B."/>
            <person name="Mortensen U.H."/>
            <person name="Larsen T.O."/>
            <person name="Devries R.P."/>
            <person name="Grigoriev I.V."/>
            <person name="Machida M."/>
            <person name="Baker S.E."/>
            <person name="Andersen M.R."/>
        </authorList>
    </citation>
    <scope>NUCLEOTIDE SEQUENCE [LARGE SCALE GENOMIC DNA]</scope>
    <source>
        <strain evidence="2 3">CBS 151.66</strain>
    </source>
</reference>
<gene>
    <name evidence="2" type="ORF">BDV29DRAFT_48352</name>
</gene>
<name>A0A5N5WLU0_9EURO</name>
<proteinExistence type="predicted"/>
<sequence length="113" mass="13507">MCWCLGTSRIGKAKDLSVVICFPFFYFFYFFLVLYSPFLFFIISFLCINFNYIIPFTYSHHFWPFFSMSVLGFFFCSSCFMNKQDGCMQWTSDVLSYHTMPYQIISCSIIRES</sequence>
<keyword evidence="1" id="KW-1133">Transmembrane helix</keyword>